<dbReference type="RefSeq" id="WP_066750780.1">
    <property type="nucleotide sequence ID" value="NZ_CP015199.1"/>
</dbReference>
<evidence type="ECO:0000256" key="1">
    <source>
        <dbReference type="SAM" id="SignalP"/>
    </source>
</evidence>
<evidence type="ECO:0000313" key="2">
    <source>
        <dbReference type="EMBL" id="ANF49420.1"/>
    </source>
</evidence>
<evidence type="ECO:0000313" key="3">
    <source>
        <dbReference type="Proteomes" id="UP000077824"/>
    </source>
</evidence>
<dbReference type="SUPFAM" id="SSF56235">
    <property type="entry name" value="N-terminal nucleophile aminohydrolases (Ntn hydrolases)"/>
    <property type="match status" value="1"/>
</dbReference>
<feature type="chain" id="PRO_5008003696" evidence="1">
    <location>
        <begin position="23"/>
        <end position="422"/>
    </location>
</feature>
<proteinExistence type="predicted"/>
<dbReference type="InterPro" id="IPR029055">
    <property type="entry name" value="Ntn_hydrolases_N"/>
</dbReference>
<reference evidence="2 3" key="1">
    <citation type="submission" date="2016-04" db="EMBL/GenBank/DDBJ databases">
        <title>Complete Genome Sequence of Chryseobacterium sp. IHBB 10212.</title>
        <authorList>
            <person name="Pal M."/>
            <person name="Swarnkar M.K."/>
            <person name="Kaushal K."/>
            <person name="Chhibber S."/>
            <person name="Singh A.K."/>
            <person name="Gulati A."/>
        </authorList>
    </citation>
    <scope>NUCLEOTIDE SEQUENCE [LARGE SCALE GENOMIC DNA]</scope>
    <source>
        <strain evidence="2 3">IHBB 10212</strain>
    </source>
</reference>
<organism evidence="2 3">
    <name type="scientific">Chryseobacterium glaciei</name>
    <dbReference type="NCBI Taxonomy" id="1685010"/>
    <lineage>
        <taxon>Bacteria</taxon>
        <taxon>Pseudomonadati</taxon>
        <taxon>Bacteroidota</taxon>
        <taxon>Flavobacteriia</taxon>
        <taxon>Flavobacteriales</taxon>
        <taxon>Weeksellaceae</taxon>
        <taxon>Chryseobacterium group</taxon>
        <taxon>Chryseobacterium</taxon>
    </lineage>
</organism>
<dbReference type="AlphaFoldDB" id="A0A172XRB5"/>
<dbReference type="Gene3D" id="3.60.60.10">
    <property type="entry name" value="Penicillin V Acylase, Chain A"/>
    <property type="match status" value="1"/>
</dbReference>
<protein>
    <submittedName>
        <fullName evidence="2">Uncharacterized protein</fullName>
    </submittedName>
</protein>
<name>A0A172XRB5_9FLAO</name>
<dbReference type="EMBL" id="CP015199">
    <property type="protein sequence ID" value="ANF49420.1"/>
    <property type="molecule type" value="Genomic_DNA"/>
</dbReference>
<dbReference type="Proteomes" id="UP000077824">
    <property type="component" value="Chromosome"/>
</dbReference>
<keyword evidence="3" id="KW-1185">Reference proteome</keyword>
<sequence>MYKHFLLILISLVSSGINSVKACTIFSCSRGGETFVAANEDDMTPFTRIWYNPATKDRYGSISFGAPDMQSAAAMNEYGLFYDFAAANYDMSKLNLKNPYKGDLMWEILGKCKNVKEAMVLLKKYDYAISAKALLADKEGNSIVITPGGIIEKTGDFQVNSNCNMINGKLSCRRPDIANEMLAASKENNIGFLKTILDKTHQEGELNTLYSTICDLKKGIIYVYLFHDYNTVYKIDLKSELKKGYHIENLADHFPSSFAYENFSKNHSLYLKESIFQEMLNKGIETTIDRYIAESEKSDPKNKNLDPALLEVALQLIKYSWNEHNNGAMWDYWFSKPSGYDIKPYKDIRLTSAEKLLKYLSAKEEKDLKLRNFMYEISGFINFTQGNTAVAKDFYEKSITNPDEAYAVTLLRGKEMLSRLPK</sequence>
<keyword evidence="1" id="KW-0732">Signal</keyword>
<dbReference type="KEGG" id="chh:A0O34_02100"/>
<feature type="signal peptide" evidence="1">
    <location>
        <begin position="1"/>
        <end position="22"/>
    </location>
</feature>
<gene>
    <name evidence="2" type="ORF">A0O34_02100</name>
</gene>
<accession>A0A172XRB5</accession>
<dbReference type="OrthoDB" id="738883at2"/>